<feature type="chain" id="PRO_5014839923" evidence="3">
    <location>
        <begin position="25"/>
        <end position="198"/>
    </location>
</feature>
<dbReference type="Gene3D" id="3.40.30.10">
    <property type="entry name" value="Glutaredoxin"/>
    <property type="match status" value="1"/>
</dbReference>
<proteinExistence type="inferred from homology"/>
<feature type="domain" description="Thioredoxin-like fold" evidence="4">
    <location>
        <begin position="34"/>
        <end position="193"/>
    </location>
</feature>
<keyword evidence="3" id="KW-0732">Signal</keyword>
<protein>
    <submittedName>
        <fullName evidence="5">Protein-disulfide isomerase</fullName>
    </submittedName>
</protein>
<dbReference type="Proteomes" id="UP000233293">
    <property type="component" value="Unassembled WGS sequence"/>
</dbReference>
<dbReference type="GO" id="GO:0016853">
    <property type="term" value="F:isomerase activity"/>
    <property type="evidence" value="ECO:0007669"/>
    <property type="project" value="UniProtKB-KW"/>
</dbReference>
<dbReference type="OrthoDB" id="8478320at2"/>
<evidence type="ECO:0000259" key="4">
    <source>
        <dbReference type="Pfam" id="PF13462"/>
    </source>
</evidence>
<dbReference type="InterPro" id="IPR036249">
    <property type="entry name" value="Thioredoxin-like_sf"/>
</dbReference>
<dbReference type="PANTHER" id="PTHR13887:SF56">
    <property type="entry name" value="THIOREDOXIN-LIKE REDUCTASE RV2466C"/>
    <property type="match status" value="1"/>
</dbReference>
<name>A0A2N3PTN8_9PROT</name>
<sequence>MKNFVQTVIMLAALVLGGTMTAHAADKPWAIDEVMGKADAPITIIEYSSLTCPHCAKFHSETFPKIKSEWIDTGKAKLIFRDLPWDALAQATAMVSHCSGDRYFAFLNTFFRTQEQWARNPSPLTAIKTIAKLGGMGEEQVDKCIADSGLLNEINARKEDAMSRYKVDSTPSFIIGGKLYSGDMSYDEFAKLLSAQGK</sequence>
<dbReference type="EMBL" id="PIUM01000017">
    <property type="protein sequence ID" value="PKU23764.1"/>
    <property type="molecule type" value="Genomic_DNA"/>
</dbReference>
<evidence type="ECO:0000256" key="1">
    <source>
        <dbReference type="ARBA" id="ARBA00005791"/>
    </source>
</evidence>
<organism evidence="5 6">
    <name type="scientific">Telmatospirillum siberiense</name>
    <dbReference type="NCBI Taxonomy" id="382514"/>
    <lineage>
        <taxon>Bacteria</taxon>
        <taxon>Pseudomonadati</taxon>
        <taxon>Pseudomonadota</taxon>
        <taxon>Alphaproteobacteria</taxon>
        <taxon>Rhodospirillales</taxon>
        <taxon>Rhodospirillaceae</taxon>
        <taxon>Telmatospirillum</taxon>
    </lineage>
</organism>
<dbReference type="PANTHER" id="PTHR13887">
    <property type="entry name" value="GLUTATHIONE S-TRANSFERASE KAPPA"/>
    <property type="match status" value="1"/>
</dbReference>
<dbReference type="RefSeq" id="WP_101251400.1">
    <property type="nucleotide sequence ID" value="NZ_PIUM01000017.1"/>
</dbReference>
<gene>
    <name evidence="5" type="ORF">CWS72_14825</name>
</gene>
<dbReference type="InterPro" id="IPR012336">
    <property type="entry name" value="Thioredoxin-like_fold"/>
</dbReference>
<dbReference type="PROSITE" id="PS00194">
    <property type="entry name" value="THIOREDOXIN_1"/>
    <property type="match status" value="1"/>
</dbReference>
<keyword evidence="2" id="KW-0676">Redox-active center</keyword>
<dbReference type="InterPro" id="IPR017937">
    <property type="entry name" value="Thioredoxin_CS"/>
</dbReference>
<keyword evidence="6" id="KW-1185">Reference proteome</keyword>
<evidence type="ECO:0000313" key="6">
    <source>
        <dbReference type="Proteomes" id="UP000233293"/>
    </source>
</evidence>
<comment type="caution">
    <text evidence="5">The sequence shown here is derived from an EMBL/GenBank/DDBJ whole genome shotgun (WGS) entry which is preliminary data.</text>
</comment>
<evidence type="ECO:0000256" key="3">
    <source>
        <dbReference type="SAM" id="SignalP"/>
    </source>
</evidence>
<comment type="similarity">
    <text evidence="1">Belongs to the thioredoxin family. DsbA subfamily.</text>
</comment>
<evidence type="ECO:0000313" key="5">
    <source>
        <dbReference type="EMBL" id="PKU23764.1"/>
    </source>
</evidence>
<accession>A0A2N3PTN8</accession>
<dbReference type="SUPFAM" id="SSF52833">
    <property type="entry name" value="Thioredoxin-like"/>
    <property type="match status" value="1"/>
</dbReference>
<evidence type="ECO:0000256" key="2">
    <source>
        <dbReference type="ARBA" id="ARBA00023284"/>
    </source>
</evidence>
<keyword evidence="5" id="KW-0413">Isomerase</keyword>
<dbReference type="Pfam" id="PF13462">
    <property type="entry name" value="Thioredoxin_4"/>
    <property type="match status" value="1"/>
</dbReference>
<feature type="signal peptide" evidence="3">
    <location>
        <begin position="1"/>
        <end position="24"/>
    </location>
</feature>
<dbReference type="AlphaFoldDB" id="A0A2N3PTN8"/>
<reference evidence="6" key="1">
    <citation type="submission" date="2017-12" db="EMBL/GenBank/DDBJ databases">
        <title>Draft genome sequence of Telmatospirillum siberiense 26-4b1T, an acidotolerant peatland alphaproteobacterium potentially involved in sulfur cycling.</title>
        <authorList>
            <person name="Hausmann B."/>
            <person name="Pjevac P."/>
            <person name="Schreck K."/>
            <person name="Herbold C.W."/>
            <person name="Daims H."/>
            <person name="Wagner M."/>
            <person name="Pester M."/>
            <person name="Loy A."/>
        </authorList>
    </citation>
    <scope>NUCLEOTIDE SEQUENCE [LARGE SCALE GENOMIC DNA]</scope>
    <source>
        <strain evidence="6">26-4b1</strain>
    </source>
</reference>